<keyword evidence="12" id="KW-0689">Ribosomal protein</keyword>
<dbReference type="GO" id="GO:0035599">
    <property type="term" value="F:aspartic acid methylthiotransferase activity"/>
    <property type="evidence" value="ECO:0007669"/>
    <property type="project" value="TreeGrafter"/>
</dbReference>
<keyword evidence="12" id="KW-0687">Ribonucleoprotein</keyword>
<feature type="domain" description="TRAM" evidence="9">
    <location>
        <begin position="367"/>
        <end position="435"/>
    </location>
</feature>
<dbReference type="InterPro" id="IPR058240">
    <property type="entry name" value="rSAM_sf"/>
</dbReference>
<feature type="domain" description="Radical SAM core" evidence="11">
    <location>
        <begin position="132"/>
        <end position="364"/>
    </location>
</feature>
<feature type="binding site" evidence="8">
    <location>
        <position position="153"/>
    </location>
    <ligand>
        <name>[4Fe-4S] cluster</name>
        <dbReference type="ChEBI" id="CHEBI:49883"/>
        <label>2</label>
        <note>4Fe-4S-S-AdoMet</note>
    </ligand>
</feature>
<keyword evidence="13" id="KW-1185">Reference proteome</keyword>
<dbReference type="NCBIfam" id="TIGR01125">
    <property type="entry name" value="30S ribosomal protein S12 methylthiotransferase RimO"/>
    <property type="match status" value="1"/>
</dbReference>
<evidence type="ECO:0000259" key="9">
    <source>
        <dbReference type="PROSITE" id="PS50926"/>
    </source>
</evidence>
<dbReference type="FunFam" id="3.80.30.20:FF:000001">
    <property type="entry name" value="tRNA-2-methylthio-N(6)-dimethylallyladenosine synthase 2"/>
    <property type="match status" value="1"/>
</dbReference>
<evidence type="ECO:0000256" key="8">
    <source>
        <dbReference type="HAMAP-Rule" id="MF_01865"/>
    </source>
</evidence>
<dbReference type="EC" id="2.8.4.4" evidence="8"/>
<dbReference type="AlphaFoldDB" id="A0A2X4PIL7"/>
<comment type="similarity">
    <text evidence="8">Belongs to the methylthiotransferase family. RimO subfamily.</text>
</comment>
<evidence type="ECO:0000256" key="1">
    <source>
        <dbReference type="ARBA" id="ARBA00022485"/>
    </source>
</evidence>
<dbReference type="SFLD" id="SFLDG01082">
    <property type="entry name" value="B12-binding_domain_containing"/>
    <property type="match status" value="1"/>
</dbReference>
<feature type="binding site" evidence="8">
    <location>
        <position position="51"/>
    </location>
    <ligand>
        <name>[4Fe-4S] cluster</name>
        <dbReference type="ChEBI" id="CHEBI:49883"/>
        <label>1</label>
    </ligand>
</feature>
<dbReference type="InterPro" id="IPR012340">
    <property type="entry name" value="NA-bd_OB-fold"/>
</dbReference>
<dbReference type="KEGG" id="pcre:NCTC12858_00343"/>
<keyword evidence="6 8" id="KW-0408">Iron</keyword>
<dbReference type="PROSITE" id="PS50926">
    <property type="entry name" value="TRAM"/>
    <property type="match status" value="1"/>
</dbReference>
<dbReference type="Gene3D" id="2.40.50.140">
    <property type="entry name" value="Nucleic acid-binding proteins"/>
    <property type="match status" value="1"/>
</dbReference>
<gene>
    <name evidence="8 12" type="primary">rimO</name>
    <name evidence="12" type="ORF">NCTC12858_00343</name>
</gene>
<dbReference type="InterPro" id="IPR007197">
    <property type="entry name" value="rSAM"/>
</dbReference>
<dbReference type="PROSITE" id="PS01278">
    <property type="entry name" value="MTTASE_RADICAL"/>
    <property type="match status" value="1"/>
</dbReference>
<dbReference type="GO" id="GO:0006400">
    <property type="term" value="P:tRNA modification"/>
    <property type="evidence" value="ECO:0007669"/>
    <property type="project" value="InterPro"/>
</dbReference>
<dbReference type="SUPFAM" id="SSF102114">
    <property type="entry name" value="Radical SAM enzymes"/>
    <property type="match status" value="1"/>
</dbReference>
<dbReference type="CDD" id="cd01335">
    <property type="entry name" value="Radical_SAM"/>
    <property type="match status" value="1"/>
</dbReference>
<dbReference type="Gene3D" id="3.80.30.20">
    <property type="entry name" value="tm_1862 like domain"/>
    <property type="match status" value="1"/>
</dbReference>
<dbReference type="Pfam" id="PF04055">
    <property type="entry name" value="Radical_SAM"/>
    <property type="match status" value="1"/>
</dbReference>
<dbReference type="Proteomes" id="UP000249300">
    <property type="component" value="Chromosome 1"/>
</dbReference>
<dbReference type="SFLD" id="SFLDF00274">
    <property type="entry name" value="ribosomal_protein_S12_methylth"/>
    <property type="match status" value="1"/>
</dbReference>
<dbReference type="InterPro" id="IPR013848">
    <property type="entry name" value="Methylthiotransferase_N"/>
</dbReference>
<proteinExistence type="inferred from homology"/>
<evidence type="ECO:0000313" key="13">
    <source>
        <dbReference type="Proteomes" id="UP000249300"/>
    </source>
</evidence>
<name>A0A2X4PIL7_9PORP</name>
<feature type="domain" description="MTTase N-terminal" evidence="10">
    <location>
        <begin position="4"/>
        <end position="126"/>
    </location>
</feature>
<evidence type="ECO:0000256" key="6">
    <source>
        <dbReference type="ARBA" id="ARBA00023004"/>
    </source>
</evidence>
<dbReference type="GO" id="GO:0005829">
    <property type="term" value="C:cytosol"/>
    <property type="evidence" value="ECO:0007669"/>
    <property type="project" value="TreeGrafter"/>
</dbReference>
<dbReference type="PANTHER" id="PTHR43837">
    <property type="entry name" value="RIBOSOMAL PROTEIN S12 METHYLTHIOTRANSFERASE RIMO"/>
    <property type="match status" value="1"/>
</dbReference>
<dbReference type="GO" id="GO:0005840">
    <property type="term" value="C:ribosome"/>
    <property type="evidence" value="ECO:0007669"/>
    <property type="project" value="UniProtKB-KW"/>
</dbReference>
<dbReference type="GO" id="GO:0046872">
    <property type="term" value="F:metal ion binding"/>
    <property type="evidence" value="ECO:0007669"/>
    <property type="project" value="UniProtKB-KW"/>
</dbReference>
<comment type="cofactor">
    <cofactor evidence="8">
        <name>[4Fe-4S] cluster</name>
        <dbReference type="ChEBI" id="CHEBI:49883"/>
    </cofactor>
    <text evidence="8">Binds 2 [4Fe-4S] clusters. One cluster is coordinated with 3 cysteines and an exchangeable S-adenosyl-L-methionine.</text>
</comment>
<dbReference type="EMBL" id="LS483447">
    <property type="protein sequence ID" value="SQH72520.1"/>
    <property type="molecule type" value="Genomic_DNA"/>
</dbReference>
<protein>
    <recommendedName>
        <fullName evidence="8">Ribosomal protein uS12 methylthiotransferase RimO</fullName>
        <shortName evidence="8">uS12 MTTase</shortName>
        <shortName evidence="8">uS12 methylthiotransferase</shortName>
        <ecNumber evidence="8">2.8.4.4</ecNumber>
    </recommendedName>
    <alternativeName>
        <fullName evidence="8">Ribosomal protein uS12 (aspartate-C(3))-methylthiotransferase</fullName>
    </alternativeName>
    <alternativeName>
        <fullName evidence="8">Ribosome maturation factor RimO</fullName>
    </alternativeName>
</protein>
<keyword evidence="1 8" id="KW-0004">4Fe-4S</keyword>
<dbReference type="Pfam" id="PF18693">
    <property type="entry name" value="TRAM_2"/>
    <property type="match status" value="1"/>
</dbReference>
<dbReference type="InterPro" id="IPR038135">
    <property type="entry name" value="Methylthiotransferase_N_sf"/>
</dbReference>
<feature type="binding site" evidence="8">
    <location>
        <position position="13"/>
    </location>
    <ligand>
        <name>[4Fe-4S] cluster</name>
        <dbReference type="ChEBI" id="CHEBI:49883"/>
        <label>1</label>
    </ligand>
</feature>
<feature type="binding site" evidence="8">
    <location>
        <position position="146"/>
    </location>
    <ligand>
        <name>[4Fe-4S] cluster</name>
        <dbReference type="ChEBI" id="CHEBI:49883"/>
        <label>2</label>
        <note>4Fe-4S-S-AdoMet</note>
    </ligand>
</feature>
<dbReference type="SMART" id="SM00729">
    <property type="entry name" value="Elp3"/>
    <property type="match status" value="1"/>
</dbReference>
<evidence type="ECO:0000313" key="12">
    <source>
        <dbReference type="EMBL" id="SQH72520.1"/>
    </source>
</evidence>
<dbReference type="InterPro" id="IPR006638">
    <property type="entry name" value="Elp3/MiaA/NifB-like_rSAM"/>
</dbReference>
<feature type="binding site" evidence="8">
    <location>
        <position position="85"/>
    </location>
    <ligand>
        <name>[4Fe-4S] cluster</name>
        <dbReference type="ChEBI" id="CHEBI:49883"/>
        <label>1</label>
    </ligand>
</feature>
<organism evidence="12 13">
    <name type="scientific">Porphyromonas crevioricanis</name>
    <dbReference type="NCBI Taxonomy" id="393921"/>
    <lineage>
        <taxon>Bacteria</taxon>
        <taxon>Pseudomonadati</taxon>
        <taxon>Bacteroidota</taxon>
        <taxon>Bacteroidia</taxon>
        <taxon>Bacteroidales</taxon>
        <taxon>Porphyromonadaceae</taxon>
        <taxon>Porphyromonas</taxon>
    </lineage>
</organism>
<keyword evidence="7 8" id="KW-0411">Iron-sulfur</keyword>
<dbReference type="Pfam" id="PF00919">
    <property type="entry name" value="UPF0004"/>
    <property type="match status" value="1"/>
</dbReference>
<keyword evidence="2 8" id="KW-0963">Cytoplasm</keyword>
<sequence>MKRNKVDVITLGCSKNLIDSERLMRQFALNGYRVSHDTAQPDGEIVVINTCGFIDAAKEESIETILTVLDLKKRGRVGAVYVMGCLSERYRDELGQELDGVDRWYGKFDWPQLLRDIGKAYYDREATTRMLTTPSHYAYLKIAEGCDRSCSYCIIPKITGRYRSRPMQEILQEAERLSLAGVKELQLIAQDLTYYGMDLDGHRALLPELLRQLVCIDEIEWIRLHYAYPHHFPYELLDVIREEPKICNYLDIALQHISDRMLKQMRRNISSADTYNLLRKIRAEVPGIHLRTTLMVGHPGETEEDFQELLQFVRDIRFERMGAFVYSHEEGTWCDQHYQDDVPNEVKIDRLDRLMALQEEISLPIQRSKIDTSLKVIVDRKEDGYAVGRSQYDSPDVDPEVWITEYPGKNLEIGQFVTVSVTDATAFELYAEPIE</sequence>
<dbReference type="PANTHER" id="PTHR43837:SF1">
    <property type="entry name" value="RIBOSOMAL PROTEIN US12 METHYLTHIOTRANSFERASE RIMO"/>
    <property type="match status" value="1"/>
</dbReference>
<comment type="subcellular location">
    <subcellularLocation>
        <location evidence="8">Cytoplasm</location>
    </subcellularLocation>
</comment>
<dbReference type="SFLD" id="SFLDS00029">
    <property type="entry name" value="Radical_SAM"/>
    <property type="match status" value="1"/>
</dbReference>
<dbReference type="GO" id="GO:0051539">
    <property type="term" value="F:4 iron, 4 sulfur cluster binding"/>
    <property type="evidence" value="ECO:0007669"/>
    <property type="project" value="UniProtKB-UniRule"/>
</dbReference>
<dbReference type="InterPro" id="IPR005840">
    <property type="entry name" value="Ribosomal_uS12_MeSTrfase_RimO"/>
</dbReference>
<feature type="binding site" evidence="8">
    <location>
        <position position="150"/>
    </location>
    <ligand>
        <name>[4Fe-4S] cluster</name>
        <dbReference type="ChEBI" id="CHEBI:49883"/>
        <label>2</label>
        <note>4Fe-4S-S-AdoMet</note>
    </ligand>
</feature>
<keyword evidence="4 8" id="KW-0949">S-adenosyl-L-methionine</keyword>
<comment type="function">
    <text evidence="8">Catalyzes the methylthiolation of an aspartic acid residue of ribosomal protein uS12.</text>
</comment>
<dbReference type="GO" id="GO:0103039">
    <property type="term" value="F:protein methylthiotransferase activity"/>
    <property type="evidence" value="ECO:0007669"/>
    <property type="project" value="UniProtKB-EC"/>
</dbReference>
<dbReference type="RefSeq" id="WP_023941365.1">
    <property type="nucleotide sequence ID" value="NZ_LS483447.1"/>
</dbReference>
<dbReference type="PROSITE" id="PS51449">
    <property type="entry name" value="MTTASE_N"/>
    <property type="match status" value="1"/>
</dbReference>
<dbReference type="InterPro" id="IPR002792">
    <property type="entry name" value="TRAM_dom"/>
</dbReference>
<dbReference type="InterPro" id="IPR005839">
    <property type="entry name" value="Methylthiotransferase"/>
</dbReference>
<dbReference type="PROSITE" id="PS51918">
    <property type="entry name" value="RADICAL_SAM"/>
    <property type="match status" value="1"/>
</dbReference>
<evidence type="ECO:0000259" key="10">
    <source>
        <dbReference type="PROSITE" id="PS51449"/>
    </source>
</evidence>
<evidence type="ECO:0000259" key="11">
    <source>
        <dbReference type="PROSITE" id="PS51918"/>
    </source>
</evidence>
<evidence type="ECO:0000256" key="4">
    <source>
        <dbReference type="ARBA" id="ARBA00022691"/>
    </source>
</evidence>
<dbReference type="InterPro" id="IPR023404">
    <property type="entry name" value="rSAM_horseshoe"/>
</dbReference>
<evidence type="ECO:0000256" key="2">
    <source>
        <dbReference type="ARBA" id="ARBA00022490"/>
    </source>
</evidence>
<evidence type="ECO:0000256" key="3">
    <source>
        <dbReference type="ARBA" id="ARBA00022679"/>
    </source>
</evidence>
<evidence type="ECO:0000256" key="7">
    <source>
        <dbReference type="ARBA" id="ARBA00023014"/>
    </source>
</evidence>
<comment type="catalytic activity">
    <reaction evidence="8">
        <text>L-aspartate(89)-[ribosomal protein uS12]-hydrogen + (sulfur carrier)-SH + AH2 + 2 S-adenosyl-L-methionine = 3-methylsulfanyl-L-aspartate(89)-[ribosomal protein uS12]-hydrogen + (sulfur carrier)-H + 5'-deoxyadenosine + L-methionine + A + S-adenosyl-L-homocysteine + 2 H(+)</text>
        <dbReference type="Rhea" id="RHEA:37087"/>
        <dbReference type="Rhea" id="RHEA-COMP:10460"/>
        <dbReference type="Rhea" id="RHEA-COMP:10461"/>
        <dbReference type="Rhea" id="RHEA-COMP:14737"/>
        <dbReference type="Rhea" id="RHEA-COMP:14739"/>
        <dbReference type="ChEBI" id="CHEBI:13193"/>
        <dbReference type="ChEBI" id="CHEBI:15378"/>
        <dbReference type="ChEBI" id="CHEBI:17319"/>
        <dbReference type="ChEBI" id="CHEBI:17499"/>
        <dbReference type="ChEBI" id="CHEBI:29917"/>
        <dbReference type="ChEBI" id="CHEBI:29961"/>
        <dbReference type="ChEBI" id="CHEBI:57844"/>
        <dbReference type="ChEBI" id="CHEBI:57856"/>
        <dbReference type="ChEBI" id="CHEBI:59789"/>
        <dbReference type="ChEBI" id="CHEBI:64428"/>
        <dbReference type="ChEBI" id="CHEBI:73599"/>
        <dbReference type="EC" id="2.8.4.4"/>
    </reaction>
</comment>
<dbReference type="NCBIfam" id="TIGR00089">
    <property type="entry name" value="MiaB/RimO family radical SAM methylthiotransferase"/>
    <property type="match status" value="1"/>
</dbReference>
<keyword evidence="5 8" id="KW-0479">Metal-binding</keyword>
<keyword evidence="3 8" id="KW-0808">Transferase</keyword>
<evidence type="ECO:0000256" key="5">
    <source>
        <dbReference type="ARBA" id="ARBA00022723"/>
    </source>
</evidence>
<dbReference type="InterPro" id="IPR020612">
    <property type="entry name" value="Methylthiotransferase_CS"/>
</dbReference>
<dbReference type="HAMAP" id="MF_01865">
    <property type="entry name" value="MTTase_RimO"/>
    <property type="match status" value="1"/>
</dbReference>
<reference evidence="12 13" key="1">
    <citation type="submission" date="2018-06" db="EMBL/GenBank/DDBJ databases">
        <authorList>
            <consortium name="Pathogen Informatics"/>
            <person name="Doyle S."/>
        </authorList>
    </citation>
    <scope>NUCLEOTIDE SEQUENCE [LARGE SCALE GENOMIC DNA]</scope>
    <source>
        <strain evidence="12 13">NCTC12858</strain>
    </source>
</reference>
<accession>A0A2X4PIL7</accession>
<dbReference type="SFLD" id="SFLDG01061">
    <property type="entry name" value="methylthiotransferase"/>
    <property type="match status" value="1"/>
</dbReference>
<dbReference type="Gene3D" id="3.40.50.12160">
    <property type="entry name" value="Methylthiotransferase, N-terminal domain"/>
    <property type="match status" value="1"/>
</dbReference>